<organism evidence="2 3">
    <name type="scientific">Moniliophthora roreri</name>
    <name type="common">Frosty pod rot fungus</name>
    <name type="synonym">Monilia roreri</name>
    <dbReference type="NCBI Taxonomy" id="221103"/>
    <lineage>
        <taxon>Eukaryota</taxon>
        <taxon>Fungi</taxon>
        <taxon>Dikarya</taxon>
        <taxon>Basidiomycota</taxon>
        <taxon>Agaricomycotina</taxon>
        <taxon>Agaricomycetes</taxon>
        <taxon>Agaricomycetidae</taxon>
        <taxon>Agaricales</taxon>
        <taxon>Marasmiineae</taxon>
        <taxon>Marasmiaceae</taxon>
        <taxon>Moniliophthora</taxon>
    </lineage>
</organism>
<comment type="caution">
    <text evidence="2">The sequence shown here is derived from an EMBL/GenBank/DDBJ whole genome shotgun (WGS) entry which is preliminary data.</text>
</comment>
<dbReference type="Proteomes" id="UP000054988">
    <property type="component" value="Unassembled WGS sequence"/>
</dbReference>
<feature type="region of interest" description="Disordered" evidence="1">
    <location>
        <begin position="1"/>
        <end position="45"/>
    </location>
</feature>
<reference evidence="2 3" key="1">
    <citation type="submission" date="2015-12" db="EMBL/GenBank/DDBJ databases">
        <title>Draft genome sequence of Moniliophthora roreri, the causal agent of frosty pod rot of cacao.</title>
        <authorList>
            <person name="Aime M.C."/>
            <person name="Diaz-Valderrama J.R."/>
            <person name="Kijpornyongpan T."/>
            <person name="Phillips-Mora W."/>
        </authorList>
    </citation>
    <scope>NUCLEOTIDE SEQUENCE [LARGE SCALE GENOMIC DNA]</scope>
    <source>
        <strain evidence="2 3">MCA 2952</strain>
    </source>
</reference>
<accession>A0A0W0FY85</accession>
<protein>
    <submittedName>
        <fullName evidence="2">Uncharacterized protein</fullName>
    </submittedName>
</protein>
<evidence type="ECO:0000313" key="2">
    <source>
        <dbReference type="EMBL" id="KTB41311.1"/>
    </source>
</evidence>
<evidence type="ECO:0000256" key="1">
    <source>
        <dbReference type="SAM" id="MobiDB-lite"/>
    </source>
</evidence>
<name>A0A0W0FY85_MONRR</name>
<evidence type="ECO:0000313" key="3">
    <source>
        <dbReference type="Proteomes" id="UP000054988"/>
    </source>
</evidence>
<dbReference type="AlphaFoldDB" id="A0A0W0FY85"/>
<feature type="compositionally biased region" description="Pro residues" evidence="1">
    <location>
        <begin position="15"/>
        <end position="25"/>
    </location>
</feature>
<feature type="region of interest" description="Disordered" evidence="1">
    <location>
        <begin position="58"/>
        <end position="113"/>
    </location>
</feature>
<dbReference type="EMBL" id="LATX01001492">
    <property type="protein sequence ID" value="KTB41311.1"/>
    <property type="molecule type" value="Genomic_DNA"/>
</dbReference>
<proteinExistence type="predicted"/>
<gene>
    <name evidence="2" type="ORF">WG66_6115</name>
</gene>
<sequence length="113" mass="12320">MPTKKSVIWKRPAKFPMPLPTPPESSPAKPVTPQANQPNQLMLHRGSSAALAIMISDDDSDEDTGAKLPHNHALSPIELFSDNEVAPSTSFKHKRGDVGRSNSKRKKANIDGR</sequence>